<organism evidence="1 2">
    <name type="scientific">Robiginitalea myxolifaciens</name>
    <dbReference type="NCBI Taxonomy" id="400055"/>
    <lineage>
        <taxon>Bacteria</taxon>
        <taxon>Pseudomonadati</taxon>
        <taxon>Bacteroidota</taxon>
        <taxon>Flavobacteriia</taxon>
        <taxon>Flavobacteriales</taxon>
        <taxon>Flavobacteriaceae</taxon>
        <taxon>Robiginitalea</taxon>
    </lineage>
</organism>
<dbReference type="InterPro" id="IPR005901">
    <property type="entry name" value="GLPGLI"/>
</dbReference>
<reference evidence="1 2" key="1">
    <citation type="submission" date="2016-10" db="EMBL/GenBank/DDBJ databases">
        <authorList>
            <person name="de Groot N.N."/>
        </authorList>
    </citation>
    <scope>NUCLEOTIDE SEQUENCE [LARGE SCALE GENOMIC DNA]</scope>
    <source>
        <strain evidence="1 2">DSM 21019</strain>
    </source>
</reference>
<gene>
    <name evidence="1" type="ORF">SAMN04490243_2694</name>
</gene>
<keyword evidence="2" id="KW-1185">Reference proteome</keyword>
<dbReference type="Pfam" id="PF09697">
    <property type="entry name" value="Porph_ging"/>
    <property type="match status" value="1"/>
</dbReference>
<protein>
    <submittedName>
        <fullName evidence="1">GLPGLI family protein</fullName>
    </submittedName>
</protein>
<evidence type="ECO:0000313" key="1">
    <source>
        <dbReference type="EMBL" id="SFR53306.1"/>
    </source>
</evidence>
<accession>A0A1I6HFN7</accession>
<dbReference type="AlphaFoldDB" id="A0A1I6HFN7"/>
<dbReference type="EMBL" id="FOYQ01000002">
    <property type="protein sequence ID" value="SFR53306.1"/>
    <property type="molecule type" value="Genomic_DNA"/>
</dbReference>
<dbReference type="NCBIfam" id="TIGR01200">
    <property type="entry name" value="GLPGLI"/>
    <property type="match status" value="1"/>
</dbReference>
<dbReference type="STRING" id="400055.SAMN04490243_2694"/>
<proteinExistence type="predicted"/>
<dbReference type="Proteomes" id="UP000199534">
    <property type="component" value="Unassembled WGS sequence"/>
</dbReference>
<name>A0A1I6HFN7_9FLAO</name>
<evidence type="ECO:0000313" key="2">
    <source>
        <dbReference type="Proteomes" id="UP000199534"/>
    </source>
</evidence>
<sequence length="237" mass="26950">MLTGLFSWQLIAQEGAGWEAHYDFHLNLGLSRKFKARLLISGNRSLFFWGNQVAIAEEPAATDFHLTINGKDSIGSSTYTNRQTGQMISQLPPISGRDIKVCEALPEIPWKLTGNKKTIGGYLCQEARGSFRGRTYTAWFTPDLPVPFGPWKLQGLPGLIMYARDDSREVEFSLEYLRSNAAAISHPDPKNNCMDITTYADFQEEWARDLIRRMNAKLPRGSRMELGRQNTMERFDH</sequence>
<dbReference type="OrthoDB" id="1440774at2"/>